<evidence type="ECO:0000256" key="2">
    <source>
        <dbReference type="ARBA" id="ARBA00022448"/>
    </source>
</evidence>
<dbReference type="EMBL" id="BBZA01000292">
    <property type="protein sequence ID" value="GAP64623.1"/>
    <property type="molecule type" value="Genomic_DNA"/>
</dbReference>
<feature type="transmembrane region" description="Helical" evidence="7">
    <location>
        <begin position="570"/>
        <end position="590"/>
    </location>
</feature>
<dbReference type="SUPFAM" id="SSF116726">
    <property type="entry name" value="TrkA C-terminal domain-like"/>
    <property type="match status" value="2"/>
</dbReference>
<keyword evidence="6 7" id="KW-0472">Membrane</keyword>
<dbReference type="PROSITE" id="PS01271">
    <property type="entry name" value="NA_SULFATE"/>
    <property type="match status" value="1"/>
</dbReference>
<evidence type="ECO:0000313" key="10">
    <source>
        <dbReference type="EMBL" id="KPL87210.1"/>
    </source>
</evidence>
<keyword evidence="2" id="KW-0813">Transport</keyword>
<reference evidence="9 11" key="1">
    <citation type="journal article" date="2015" name="Genome Announc.">
        <title>Draft Genome Sequence of a Heterotrophic Facultative Anaerobic Thermophilic Bacterium, Ardenticatena maritima Strain 110ST.</title>
        <authorList>
            <person name="Kawaichi S."/>
            <person name="Yoshida T."/>
            <person name="Sako Y."/>
            <person name="Nakamura R."/>
        </authorList>
    </citation>
    <scope>NUCLEOTIDE SEQUENCE [LARGE SCALE GENOMIC DNA]</scope>
    <source>
        <strain evidence="9 11">110S</strain>
    </source>
</reference>
<dbReference type="STRING" id="872965.SE16_11900"/>
<feature type="transmembrane region" description="Helical" evidence="7">
    <location>
        <begin position="140"/>
        <end position="161"/>
    </location>
</feature>
<dbReference type="PROSITE" id="PS51202">
    <property type="entry name" value="RCK_C"/>
    <property type="match status" value="2"/>
</dbReference>
<feature type="transmembrane region" description="Helical" evidence="7">
    <location>
        <begin position="94"/>
        <end position="119"/>
    </location>
</feature>
<feature type="domain" description="RCK C-terminal" evidence="8">
    <location>
        <begin position="299"/>
        <end position="384"/>
    </location>
</feature>
<organism evidence="9 11">
    <name type="scientific">Ardenticatena maritima</name>
    <dbReference type="NCBI Taxonomy" id="872965"/>
    <lineage>
        <taxon>Bacteria</taxon>
        <taxon>Bacillati</taxon>
        <taxon>Chloroflexota</taxon>
        <taxon>Ardenticatenia</taxon>
        <taxon>Ardenticatenales</taxon>
        <taxon>Ardenticatenaceae</taxon>
        <taxon>Ardenticatena</taxon>
    </lineage>
</organism>
<feature type="transmembrane region" description="Helical" evidence="7">
    <location>
        <begin position="452"/>
        <end position="474"/>
    </location>
</feature>
<dbReference type="Proteomes" id="UP000037784">
    <property type="component" value="Unassembled WGS sequence"/>
</dbReference>
<dbReference type="InterPro" id="IPR006037">
    <property type="entry name" value="RCK_C"/>
</dbReference>
<feature type="transmembrane region" description="Helical" evidence="7">
    <location>
        <begin position="531"/>
        <end position="550"/>
    </location>
</feature>
<dbReference type="GO" id="GO:0006813">
    <property type="term" value="P:potassium ion transport"/>
    <property type="evidence" value="ECO:0007669"/>
    <property type="project" value="InterPro"/>
</dbReference>
<dbReference type="InterPro" id="IPR004680">
    <property type="entry name" value="Cit_transptr-like_dom"/>
</dbReference>
<accession>A0A0M8K9M1</accession>
<dbReference type="CDD" id="cd01115">
    <property type="entry name" value="SLC13_permease"/>
    <property type="match status" value="1"/>
</dbReference>
<keyword evidence="11" id="KW-1185">Reference proteome</keyword>
<comment type="caution">
    <text evidence="9">The sequence shown here is derived from an EMBL/GenBank/DDBJ whole genome shotgun (WGS) entry which is preliminary data.</text>
</comment>
<dbReference type="InterPro" id="IPR031312">
    <property type="entry name" value="Na/sul_symport_CS"/>
</dbReference>
<proteinExistence type="predicted"/>
<evidence type="ECO:0000256" key="7">
    <source>
        <dbReference type="SAM" id="Phobius"/>
    </source>
</evidence>
<protein>
    <recommendedName>
        <fullName evidence="8">RCK C-terminal domain-containing protein</fullName>
    </recommendedName>
</protein>
<dbReference type="PATRIC" id="fig|872965.6.peg.2841"/>
<evidence type="ECO:0000313" key="12">
    <source>
        <dbReference type="Proteomes" id="UP000050502"/>
    </source>
</evidence>
<dbReference type="AlphaFoldDB" id="A0A0M8K9M1"/>
<feature type="transmembrane region" description="Helical" evidence="7">
    <location>
        <begin position="28"/>
        <end position="45"/>
    </location>
</feature>
<evidence type="ECO:0000256" key="1">
    <source>
        <dbReference type="ARBA" id="ARBA00004141"/>
    </source>
</evidence>
<feature type="domain" description="RCK C-terminal" evidence="8">
    <location>
        <begin position="208"/>
        <end position="292"/>
    </location>
</feature>
<evidence type="ECO:0000313" key="11">
    <source>
        <dbReference type="Proteomes" id="UP000037784"/>
    </source>
</evidence>
<reference evidence="10 12" key="2">
    <citation type="submission" date="2015-07" db="EMBL/GenBank/DDBJ databases">
        <title>Whole genome sequence of Ardenticatena maritima DSM 23922.</title>
        <authorList>
            <person name="Hemp J."/>
            <person name="Ward L.M."/>
            <person name="Pace L.A."/>
            <person name="Fischer W.W."/>
        </authorList>
    </citation>
    <scope>NUCLEOTIDE SEQUENCE [LARGE SCALE GENOMIC DNA]</scope>
    <source>
        <strain evidence="10 12">110S</strain>
    </source>
</reference>
<dbReference type="InParanoid" id="A0A0M8K9M1"/>
<comment type="subcellular location">
    <subcellularLocation>
        <location evidence="1">Membrane</location>
        <topology evidence="1">Multi-pass membrane protein</topology>
    </subcellularLocation>
</comment>
<dbReference type="InterPro" id="IPR036721">
    <property type="entry name" value="RCK_C_sf"/>
</dbReference>
<evidence type="ECO:0000313" key="9">
    <source>
        <dbReference type="EMBL" id="GAP64623.1"/>
    </source>
</evidence>
<feature type="transmembrane region" description="Helical" evidence="7">
    <location>
        <begin position="173"/>
        <end position="195"/>
    </location>
</feature>
<dbReference type="EMBL" id="LGKN01000006">
    <property type="protein sequence ID" value="KPL87210.1"/>
    <property type="molecule type" value="Genomic_DNA"/>
</dbReference>
<evidence type="ECO:0000256" key="5">
    <source>
        <dbReference type="ARBA" id="ARBA00022989"/>
    </source>
</evidence>
<evidence type="ECO:0000259" key="8">
    <source>
        <dbReference type="PROSITE" id="PS51202"/>
    </source>
</evidence>
<dbReference type="PANTHER" id="PTHR43652">
    <property type="entry name" value="BASIC AMINO ACID ANTIPORTER YFCC-RELATED"/>
    <property type="match status" value="1"/>
</dbReference>
<feature type="transmembrane region" description="Helical" evidence="7">
    <location>
        <begin position="494"/>
        <end position="519"/>
    </location>
</feature>
<gene>
    <name evidence="9" type="ORF">ARMA_3046</name>
    <name evidence="10" type="ORF">SE16_11900</name>
</gene>
<keyword evidence="4" id="KW-0677">Repeat</keyword>
<dbReference type="OrthoDB" id="9765532at2"/>
<evidence type="ECO:0000256" key="3">
    <source>
        <dbReference type="ARBA" id="ARBA00022692"/>
    </source>
</evidence>
<evidence type="ECO:0000256" key="6">
    <source>
        <dbReference type="ARBA" id="ARBA00023136"/>
    </source>
</evidence>
<dbReference type="InterPro" id="IPR051679">
    <property type="entry name" value="DASS-Related_Transporters"/>
</dbReference>
<feature type="transmembrane region" description="Helical" evidence="7">
    <location>
        <begin position="6"/>
        <end position="21"/>
    </location>
</feature>
<dbReference type="Pfam" id="PF02080">
    <property type="entry name" value="TrkA_C"/>
    <property type="match status" value="2"/>
</dbReference>
<sequence length="592" mass="63630">MSIEHVWVLSILALTIALFLSERVRIDAVALLVMALLVGSGVLTPREAIAGFANPATVTVAAMFVLSAGLQRTGAVNTLGQRLFFFSGQSERRMLFTILAVTALISGFINNTAAVAVFLPMVLKMSRDAGISPSRILMPLSFAAMIGGTTTLIGTSTNILVNSIAVAHGQPGFGLFEFMPLGLCAILLGIPYLIFVAPRLLPERQPPTGVRSRYALREYMTEVQLLETSPLVGLSVEEAQIATDFDITIVDILREVDEVRLPGVTRRLLAGDVLLVRANIETLVRLSRSAGWHLLPNAKGADNLGRDTSHIMVEAVLAPHSHLIGESLRSINFRHRYGVLVLGIQRHGQAIQEQLADVVLQPGDVLLLYGERHDVEQLYQYPEFIVLGEVPAQFQRPEKAPLAVLIVTLVILVAALNWISITGSAILGAVAMIFTGVLKMEEAYDSLDEQVLVMLAGLLSLGTAMETTGTAAFLAQATISLVQPWGPMAMVGAFYLLTSVLTQFMSNNATAALMTPVALAAAQQIGANPKALLVAVAFASSSAFMTPVGYQTNTMVYGPGGYRFTDYVRTGGILNVLFLILAILVIPVIWPF</sequence>
<dbReference type="GO" id="GO:0005886">
    <property type="term" value="C:plasma membrane"/>
    <property type="evidence" value="ECO:0007669"/>
    <property type="project" value="TreeGrafter"/>
</dbReference>
<dbReference type="Pfam" id="PF03600">
    <property type="entry name" value="CitMHS"/>
    <property type="match status" value="1"/>
</dbReference>
<dbReference type="PANTHER" id="PTHR43652:SF2">
    <property type="entry name" value="BASIC AMINO ACID ANTIPORTER YFCC-RELATED"/>
    <property type="match status" value="1"/>
</dbReference>
<dbReference type="FunFam" id="3.30.70.1450:FF:000009">
    <property type="entry name" value="SLC13 family permease"/>
    <property type="match status" value="1"/>
</dbReference>
<dbReference type="Gene3D" id="3.30.70.1450">
    <property type="entry name" value="Regulator of K+ conductance, C-terminal domain"/>
    <property type="match status" value="2"/>
</dbReference>
<feature type="transmembrane region" description="Helical" evidence="7">
    <location>
        <begin position="425"/>
        <end position="440"/>
    </location>
</feature>
<reference evidence="11" key="3">
    <citation type="submission" date="2015-08" db="EMBL/GenBank/DDBJ databases">
        <title>Draft Genome Sequence of a Heterotrophic Facultative Anaerobic Bacterium Ardenticatena maritima Strain 110S.</title>
        <authorList>
            <person name="Kawaichi S."/>
            <person name="Yoshida T."/>
            <person name="Sako Y."/>
            <person name="Nakamura R."/>
        </authorList>
    </citation>
    <scope>NUCLEOTIDE SEQUENCE [LARGE SCALE GENOMIC DNA]</scope>
    <source>
        <strain evidence="11">110S</strain>
    </source>
</reference>
<dbReference type="Proteomes" id="UP000050502">
    <property type="component" value="Unassembled WGS sequence"/>
</dbReference>
<name>A0A0M8K9M1_9CHLR</name>
<evidence type="ECO:0000256" key="4">
    <source>
        <dbReference type="ARBA" id="ARBA00022737"/>
    </source>
</evidence>
<dbReference type="GO" id="GO:0008324">
    <property type="term" value="F:monoatomic cation transmembrane transporter activity"/>
    <property type="evidence" value="ECO:0007669"/>
    <property type="project" value="InterPro"/>
</dbReference>
<keyword evidence="3 7" id="KW-0812">Transmembrane</keyword>
<dbReference type="RefSeq" id="WP_054494344.1">
    <property type="nucleotide sequence ID" value="NZ_BBZA01000292.1"/>
</dbReference>
<keyword evidence="5 7" id="KW-1133">Transmembrane helix</keyword>